<protein>
    <submittedName>
        <fullName evidence="1">Uncharacterized protein</fullName>
    </submittedName>
</protein>
<organism evidence="1 2">
    <name type="scientific">Aquilegia coerulea</name>
    <name type="common">Rocky mountain columbine</name>
    <dbReference type="NCBI Taxonomy" id="218851"/>
    <lineage>
        <taxon>Eukaryota</taxon>
        <taxon>Viridiplantae</taxon>
        <taxon>Streptophyta</taxon>
        <taxon>Embryophyta</taxon>
        <taxon>Tracheophyta</taxon>
        <taxon>Spermatophyta</taxon>
        <taxon>Magnoliopsida</taxon>
        <taxon>Ranunculales</taxon>
        <taxon>Ranunculaceae</taxon>
        <taxon>Thalictroideae</taxon>
        <taxon>Aquilegia</taxon>
    </lineage>
</organism>
<dbReference type="EMBL" id="KZ305031">
    <property type="protein sequence ID" value="PIA48005.1"/>
    <property type="molecule type" value="Genomic_DNA"/>
</dbReference>
<evidence type="ECO:0000313" key="2">
    <source>
        <dbReference type="Proteomes" id="UP000230069"/>
    </source>
</evidence>
<dbReference type="Proteomes" id="UP000230069">
    <property type="component" value="Unassembled WGS sequence"/>
</dbReference>
<reference evidence="1 2" key="1">
    <citation type="submission" date="2017-09" db="EMBL/GenBank/DDBJ databases">
        <title>WGS assembly of Aquilegia coerulea Goldsmith.</title>
        <authorList>
            <person name="Hodges S."/>
            <person name="Kramer E."/>
            <person name="Nordborg M."/>
            <person name="Tomkins J."/>
            <person name="Borevitz J."/>
            <person name="Derieg N."/>
            <person name="Yan J."/>
            <person name="Mihaltcheva S."/>
            <person name="Hayes R.D."/>
            <person name="Rokhsar D."/>
        </authorList>
    </citation>
    <scope>NUCLEOTIDE SEQUENCE [LARGE SCALE GENOMIC DNA]</scope>
    <source>
        <strain evidence="2">cv. Goldsmith</strain>
    </source>
</reference>
<sequence>MCVDGAPPNLNRHFKFNTEELVPKVFYHIRNKRLLQSLESVCVCEMSQSKLSKVSLGNMRFPYTEDDSLGKALCKIFSMKDYC</sequence>
<name>A0A2G5DX01_AQUCA</name>
<evidence type="ECO:0000313" key="1">
    <source>
        <dbReference type="EMBL" id="PIA48005.1"/>
    </source>
</evidence>
<keyword evidence="2" id="KW-1185">Reference proteome</keyword>
<dbReference type="AlphaFoldDB" id="A0A2G5DX01"/>
<accession>A0A2G5DX01</accession>
<dbReference type="InParanoid" id="A0A2G5DX01"/>
<proteinExistence type="predicted"/>
<gene>
    <name evidence="1" type="ORF">AQUCO_01400532v1</name>
</gene>